<evidence type="ECO:0000256" key="5">
    <source>
        <dbReference type="ARBA" id="ARBA00048542"/>
    </source>
</evidence>
<evidence type="ECO:0000256" key="1">
    <source>
        <dbReference type="ARBA" id="ARBA00022630"/>
    </source>
</evidence>
<dbReference type="InterPro" id="IPR023048">
    <property type="entry name" value="NADH:quinone_OxRdtase_FMN_depd"/>
</dbReference>
<comment type="catalytic activity">
    <reaction evidence="6">
        <text>2 a quinone + NADH + H(+) = 2 a 1,4-benzosemiquinone + NAD(+)</text>
        <dbReference type="Rhea" id="RHEA:65952"/>
        <dbReference type="ChEBI" id="CHEBI:15378"/>
        <dbReference type="ChEBI" id="CHEBI:57540"/>
        <dbReference type="ChEBI" id="CHEBI:57945"/>
        <dbReference type="ChEBI" id="CHEBI:132124"/>
        <dbReference type="ChEBI" id="CHEBI:134225"/>
    </reaction>
</comment>
<evidence type="ECO:0000256" key="4">
    <source>
        <dbReference type="ARBA" id="ARBA00023027"/>
    </source>
</evidence>
<comment type="subunit">
    <text evidence="6">Homodimer.</text>
</comment>
<comment type="function">
    <text evidence="6">Also exhibits azoreductase activity. Catalyzes the reductive cleavage of the azo bond in aromatic azo compounds to the corresponding amines.</text>
</comment>
<comment type="cofactor">
    <cofactor evidence="6">
        <name>FMN</name>
        <dbReference type="ChEBI" id="CHEBI:58210"/>
    </cofactor>
    <text evidence="6">Binds 1 FMN per subunit.</text>
</comment>
<comment type="function">
    <text evidence="6">Quinone reductase that provides resistance to thiol-specific stress caused by electrophilic quinones.</text>
</comment>
<sequence length="213" mass="23271">MTTINTQTHTNQRGITMRVLHIRSSARTDNANSRAIGNYLIEQLNIRATTRDLASSPLPPISAEDLVDLHASNNVDRDSLQKHLAISNQLIDELKSADTLVIEAPLYNFSVPVVLKQWIDMVCRAGNTFRYTADGPEGLTGITQAYIIVTTGGTPLGSTMDFASEYLAHICRFIGVTNIAIIDGSGSKREPQQVVDDATAQIDQYLQTTVANI</sequence>
<organism evidence="8 9">
    <name type="scientific">BD1-7 clade bacterium</name>
    <dbReference type="NCBI Taxonomy" id="2029982"/>
    <lineage>
        <taxon>Bacteria</taxon>
        <taxon>Pseudomonadati</taxon>
        <taxon>Pseudomonadota</taxon>
        <taxon>Gammaproteobacteria</taxon>
        <taxon>Cellvibrionales</taxon>
        <taxon>Spongiibacteraceae</taxon>
        <taxon>BD1-7 clade</taxon>
    </lineage>
</organism>
<dbReference type="GO" id="GO:0010181">
    <property type="term" value="F:FMN binding"/>
    <property type="evidence" value="ECO:0007669"/>
    <property type="project" value="UniProtKB-UniRule"/>
</dbReference>
<dbReference type="HAMAP" id="MF_01216">
    <property type="entry name" value="Azoreductase_type1"/>
    <property type="match status" value="1"/>
</dbReference>
<comment type="similarity">
    <text evidence="6">Belongs to the azoreductase type 1 family.</text>
</comment>
<evidence type="ECO:0000313" key="8">
    <source>
        <dbReference type="EMBL" id="CAA0121254.1"/>
    </source>
</evidence>
<dbReference type="InterPro" id="IPR003680">
    <property type="entry name" value="Flavodoxin_fold"/>
</dbReference>
<evidence type="ECO:0000256" key="2">
    <source>
        <dbReference type="ARBA" id="ARBA00022643"/>
    </source>
</evidence>
<evidence type="ECO:0000256" key="3">
    <source>
        <dbReference type="ARBA" id="ARBA00023002"/>
    </source>
</evidence>
<dbReference type="Proteomes" id="UP000434580">
    <property type="component" value="Unassembled WGS sequence"/>
</dbReference>
<dbReference type="PANTHER" id="PTHR43741">
    <property type="entry name" value="FMN-DEPENDENT NADH-AZOREDUCTASE 1"/>
    <property type="match status" value="1"/>
</dbReference>
<feature type="binding site" evidence="6">
    <location>
        <begin position="150"/>
        <end position="153"/>
    </location>
    <ligand>
        <name>FMN</name>
        <dbReference type="ChEBI" id="CHEBI:58210"/>
    </ligand>
</feature>
<reference evidence="8 9" key="1">
    <citation type="submission" date="2019-11" db="EMBL/GenBank/DDBJ databases">
        <authorList>
            <person name="Holert J."/>
        </authorList>
    </citation>
    <scope>NUCLEOTIDE SEQUENCE [LARGE SCALE GENOMIC DNA]</scope>
    <source>
        <strain evidence="8">BC5_2</strain>
    </source>
</reference>
<dbReference type="PANTHER" id="PTHR43741:SF2">
    <property type="entry name" value="FMN-DEPENDENT NADH:QUINONE OXIDOREDUCTASE"/>
    <property type="match status" value="1"/>
</dbReference>
<keyword evidence="1 6" id="KW-0285">Flavoprotein</keyword>
<dbReference type="Gene3D" id="3.40.50.360">
    <property type="match status" value="1"/>
</dbReference>
<name>A0A5S9QPS6_9GAMM</name>
<feature type="domain" description="Flavodoxin-like fold" evidence="7">
    <location>
        <begin position="17"/>
        <end position="206"/>
    </location>
</feature>
<dbReference type="AlphaFoldDB" id="A0A5S9QPS6"/>
<dbReference type="Pfam" id="PF02525">
    <property type="entry name" value="Flavodoxin_2"/>
    <property type="match status" value="1"/>
</dbReference>
<dbReference type="GO" id="GO:0009055">
    <property type="term" value="F:electron transfer activity"/>
    <property type="evidence" value="ECO:0007669"/>
    <property type="project" value="UniProtKB-UniRule"/>
</dbReference>
<accession>A0A5S9QPS6</accession>
<evidence type="ECO:0000313" key="9">
    <source>
        <dbReference type="Proteomes" id="UP000434580"/>
    </source>
</evidence>
<proteinExistence type="inferred from homology"/>
<dbReference type="EMBL" id="CACSII010000021">
    <property type="protein sequence ID" value="CAA0121254.1"/>
    <property type="molecule type" value="Genomic_DNA"/>
</dbReference>
<evidence type="ECO:0000256" key="6">
    <source>
        <dbReference type="HAMAP-Rule" id="MF_01216"/>
    </source>
</evidence>
<keyword evidence="4 6" id="KW-0520">NAD</keyword>
<comment type="catalytic activity">
    <reaction evidence="5">
        <text>N,N-dimethyl-1,4-phenylenediamine + anthranilate + 2 NAD(+) = 2-(4-dimethylaminophenyl)diazenylbenzoate + 2 NADH + 2 H(+)</text>
        <dbReference type="Rhea" id="RHEA:55872"/>
        <dbReference type="ChEBI" id="CHEBI:15378"/>
        <dbReference type="ChEBI" id="CHEBI:15783"/>
        <dbReference type="ChEBI" id="CHEBI:16567"/>
        <dbReference type="ChEBI" id="CHEBI:57540"/>
        <dbReference type="ChEBI" id="CHEBI:57945"/>
        <dbReference type="ChEBI" id="CHEBI:71579"/>
        <dbReference type="EC" id="1.7.1.17"/>
    </reaction>
    <physiologicalReaction direction="right-to-left" evidence="5">
        <dbReference type="Rhea" id="RHEA:55874"/>
    </physiologicalReaction>
</comment>
<keyword evidence="2 6" id="KW-0288">FMN</keyword>
<dbReference type="EC" id="1.6.5.-" evidence="6"/>
<dbReference type="EC" id="1.7.1.17" evidence="6"/>
<dbReference type="InterPro" id="IPR029039">
    <property type="entry name" value="Flavoprotein-like_sf"/>
</dbReference>
<feature type="binding site" evidence="6">
    <location>
        <position position="25"/>
    </location>
    <ligand>
        <name>FMN</name>
        <dbReference type="ChEBI" id="CHEBI:58210"/>
    </ligand>
</feature>
<comment type="caution">
    <text evidence="6">Lacks conserved residue(s) required for the propagation of feature annotation.</text>
</comment>
<evidence type="ECO:0000259" key="7">
    <source>
        <dbReference type="Pfam" id="PF02525"/>
    </source>
</evidence>
<keyword evidence="3 6" id="KW-0560">Oxidoreductase</keyword>
<dbReference type="GO" id="GO:0016652">
    <property type="term" value="F:oxidoreductase activity, acting on NAD(P)H as acceptor"/>
    <property type="evidence" value="ECO:0007669"/>
    <property type="project" value="UniProtKB-UniRule"/>
</dbReference>
<gene>
    <name evidence="6 8" type="primary">azoR</name>
    <name evidence="8" type="ORF">DPBNPPHM_02726</name>
</gene>
<protein>
    <recommendedName>
        <fullName evidence="6">FMN dependent NADH:quinone oxidoreductase</fullName>
        <ecNumber evidence="6">1.6.5.-</ecNumber>
    </recommendedName>
    <alternativeName>
        <fullName evidence="6">Azo-dye reductase</fullName>
    </alternativeName>
    <alternativeName>
        <fullName evidence="6">FMN-dependent NADH-azo compound oxidoreductase</fullName>
    </alternativeName>
    <alternativeName>
        <fullName evidence="6">FMN-dependent NADH-azoreductase</fullName>
        <ecNumber evidence="6">1.7.1.17</ecNumber>
    </alternativeName>
</protein>
<dbReference type="GO" id="GO:0016655">
    <property type="term" value="F:oxidoreductase activity, acting on NAD(P)H, quinone or similar compound as acceptor"/>
    <property type="evidence" value="ECO:0007669"/>
    <property type="project" value="InterPro"/>
</dbReference>
<dbReference type="SUPFAM" id="SSF52218">
    <property type="entry name" value="Flavoproteins"/>
    <property type="match status" value="1"/>
</dbReference>
<dbReference type="InterPro" id="IPR050104">
    <property type="entry name" value="FMN-dep_NADH:Q_OxRdtase_AzoR1"/>
</dbReference>